<dbReference type="PROSITE" id="PS51747">
    <property type="entry name" value="CYT_DCMP_DEAMINASES_2"/>
    <property type="match status" value="1"/>
</dbReference>
<evidence type="ECO:0000256" key="9">
    <source>
        <dbReference type="ARBA" id="ARBA00022857"/>
    </source>
</evidence>
<dbReference type="EC" id="1.1.1.193" evidence="12"/>
<evidence type="ECO:0000256" key="11">
    <source>
        <dbReference type="ARBA" id="ARBA00023268"/>
    </source>
</evidence>
<keyword evidence="12" id="KW-0378">Hydrolase</keyword>
<dbReference type="RefSeq" id="WP_240481226.1">
    <property type="nucleotide sequence ID" value="NZ_CP011125.1"/>
</dbReference>
<feature type="binding site" evidence="15">
    <location>
        <position position="88"/>
    </location>
    <ligand>
        <name>Zn(2+)</name>
        <dbReference type="ChEBI" id="CHEBI:29105"/>
        <note>catalytic</note>
    </ligand>
</feature>
<reference evidence="17 18" key="1">
    <citation type="submission" date="2015-03" db="EMBL/GenBank/DDBJ databases">
        <title>Genome assembly of Sandaracinus amylolyticus DSM 53668.</title>
        <authorList>
            <person name="Sharma G."/>
            <person name="Subramanian S."/>
        </authorList>
    </citation>
    <scope>NUCLEOTIDE SEQUENCE [LARGE SCALE GENOMIC DNA]</scope>
    <source>
        <strain evidence="17 18">DSM 53668</strain>
    </source>
</reference>
<dbReference type="InterPro" id="IPR004794">
    <property type="entry name" value="Eubact_RibD"/>
</dbReference>
<feature type="binding site" evidence="14">
    <location>
        <position position="208"/>
    </location>
    <ligand>
        <name>substrate</name>
    </ligand>
</feature>
<keyword evidence="10 12" id="KW-0560">Oxidoreductase</keyword>
<dbReference type="Gene3D" id="3.40.140.10">
    <property type="entry name" value="Cytidine Deaminase, domain 2"/>
    <property type="match status" value="1"/>
</dbReference>
<comment type="pathway">
    <text evidence="2 12">Cofactor biosynthesis; riboflavin biosynthesis; 5-amino-6-(D-ribitylamino)uracil from GTP: step 2/4.</text>
</comment>
<feature type="binding site" evidence="14">
    <location>
        <position position="174"/>
    </location>
    <ligand>
        <name>NADP(+)</name>
        <dbReference type="ChEBI" id="CHEBI:58349"/>
    </ligand>
</feature>
<dbReference type="GO" id="GO:0009231">
    <property type="term" value="P:riboflavin biosynthetic process"/>
    <property type="evidence" value="ECO:0007669"/>
    <property type="project" value="UniProtKB-UniPathway"/>
</dbReference>
<dbReference type="GO" id="GO:0008270">
    <property type="term" value="F:zinc ion binding"/>
    <property type="evidence" value="ECO:0007669"/>
    <property type="project" value="InterPro"/>
</dbReference>
<dbReference type="AlphaFoldDB" id="A0A0F6YJ58"/>
<comment type="cofactor">
    <cofactor evidence="12 15">
        <name>Zn(2+)</name>
        <dbReference type="ChEBI" id="CHEBI:29105"/>
    </cofactor>
    <text evidence="12 15">Binds 1 zinc ion.</text>
</comment>
<keyword evidence="7 12" id="KW-0479">Metal-binding</keyword>
<evidence type="ECO:0000256" key="7">
    <source>
        <dbReference type="ARBA" id="ARBA00022723"/>
    </source>
</evidence>
<feature type="binding site" evidence="15">
    <location>
        <position position="54"/>
    </location>
    <ligand>
        <name>Zn(2+)</name>
        <dbReference type="ChEBI" id="CHEBI:29105"/>
        <note>catalytic</note>
    </ligand>
</feature>
<feature type="binding site" evidence="14">
    <location>
        <position position="200"/>
    </location>
    <ligand>
        <name>NADP(+)</name>
        <dbReference type="ChEBI" id="CHEBI:58349"/>
    </ligand>
</feature>
<feature type="binding site" evidence="14">
    <location>
        <position position="225"/>
    </location>
    <ligand>
        <name>NADP(+)</name>
        <dbReference type="ChEBI" id="CHEBI:58349"/>
    </ligand>
</feature>
<evidence type="ECO:0000256" key="6">
    <source>
        <dbReference type="ARBA" id="ARBA00022619"/>
    </source>
</evidence>
<comment type="similarity">
    <text evidence="4 12">In the N-terminal section; belongs to the cytidine and deoxycytidylate deaminase family.</text>
</comment>
<dbReference type="Gene3D" id="3.40.430.10">
    <property type="entry name" value="Dihydrofolate Reductase, subunit A"/>
    <property type="match status" value="1"/>
</dbReference>
<evidence type="ECO:0000256" key="2">
    <source>
        <dbReference type="ARBA" id="ARBA00004882"/>
    </source>
</evidence>
<proteinExistence type="inferred from homology"/>
<feature type="binding site" evidence="14">
    <location>
        <position position="297"/>
    </location>
    <ligand>
        <name>substrate</name>
    </ligand>
</feature>
<dbReference type="PIRSF" id="PIRSF006769">
    <property type="entry name" value="RibD"/>
    <property type="match status" value="1"/>
</dbReference>
<gene>
    <name evidence="17" type="ORF">DB32_004084</name>
</gene>
<dbReference type="SUPFAM" id="SSF53927">
    <property type="entry name" value="Cytidine deaminase-like"/>
    <property type="match status" value="1"/>
</dbReference>
<evidence type="ECO:0000256" key="3">
    <source>
        <dbReference type="ARBA" id="ARBA00004910"/>
    </source>
</evidence>
<dbReference type="InterPro" id="IPR002125">
    <property type="entry name" value="CMP_dCMP_dom"/>
</dbReference>
<name>A0A0F6YJ58_9BACT</name>
<comment type="catalytic activity">
    <reaction evidence="12">
        <text>5-amino-6-(5-phospho-D-ribitylamino)uracil + NADP(+) = 5-amino-6-(5-phospho-D-ribosylamino)uracil + NADPH + H(+)</text>
        <dbReference type="Rhea" id="RHEA:17845"/>
        <dbReference type="ChEBI" id="CHEBI:15378"/>
        <dbReference type="ChEBI" id="CHEBI:57783"/>
        <dbReference type="ChEBI" id="CHEBI:58349"/>
        <dbReference type="ChEBI" id="CHEBI:58421"/>
        <dbReference type="ChEBI" id="CHEBI:58453"/>
        <dbReference type="EC" id="1.1.1.193"/>
    </reaction>
</comment>
<keyword evidence="9 12" id="KW-0521">NADP</keyword>
<dbReference type="NCBIfam" id="TIGR00326">
    <property type="entry name" value="eubact_ribD"/>
    <property type="match status" value="1"/>
</dbReference>
<dbReference type="EMBL" id="CP011125">
    <property type="protein sequence ID" value="AKF06935.1"/>
    <property type="molecule type" value="Genomic_DNA"/>
</dbReference>
<evidence type="ECO:0000256" key="15">
    <source>
        <dbReference type="PIRSR" id="PIRSR006769-3"/>
    </source>
</evidence>
<evidence type="ECO:0000256" key="10">
    <source>
        <dbReference type="ARBA" id="ARBA00023002"/>
    </source>
</evidence>
<dbReference type="InterPro" id="IPR002734">
    <property type="entry name" value="RibDG_C"/>
</dbReference>
<comment type="similarity">
    <text evidence="5 12">In the C-terminal section; belongs to the HTP reductase family.</text>
</comment>
<evidence type="ECO:0000256" key="12">
    <source>
        <dbReference type="PIRNR" id="PIRNR006769"/>
    </source>
</evidence>
<organism evidence="17 18">
    <name type="scientific">Sandaracinus amylolyticus</name>
    <dbReference type="NCBI Taxonomy" id="927083"/>
    <lineage>
        <taxon>Bacteria</taxon>
        <taxon>Pseudomonadati</taxon>
        <taxon>Myxococcota</taxon>
        <taxon>Polyangia</taxon>
        <taxon>Polyangiales</taxon>
        <taxon>Sandaracinaceae</taxon>
        <taxon>Sandaracinus</taxon>
    </lineage>
</organism>
<evidence type="ECO:0000256" key="1">
    <source>
        <dbReference type="ARBA" id="ARBA00002151"/>
    </source>
</evidence>
<comment type="catalytic activity">
    <reaction evidence="12">
        <text>2,5-diamino-6-hydroxy-4-(5-phosphoribosylamino)-pyrimidine + H2O + H(+) = 5-amino-6-(5-phospho-D-ribosylamino)uracil + NH4(+)</text>
        <dbReference type="Rhea" id="RHEA:21868"/>
        <dbReference type="ChEBI" id="CHEBI:15377"/>
        <dbReference type="ChEBI" id="CHEBI:15378"/>
        <dbReference type="ChEBI" id="CHEBI:28938"/>
        <dbReference type="ChEBI" id="CHEBI:58453"/>
        <dbReference type="ChEBI" id="CHEBI:58614"/>
        <dbReference type="EC" id="3.5.4.26"/>
    </reaction>
</comment>
<accession>A0A0F6YJ58</accession>
<dbReference type="GO" id="GO:0050661">
    <property type="term" value="F:NADP binding"/>
    <property type="evidence" value="ECO:0007669"/>
    <property type="project" value="InterPro"/>
</dbReference>
<comment type="function">
    <text evidence="1 12">Converts 2,5-diamino-6-(ribosylamino)-4(3h)-pyrimidinone 5'-phosphate into 5-amino-6-(ribosylamino)-2,4(1h,3h)-pyrimidinedione 5'-phosphate.</text>
</comment>
<dbReference type="Pfam" id="PF01872">
    <property type="entry name" value="RibD_C"/>
    <property type="match status" value="1"/>
</dbReference>
<dbReference type="Pfam" id="PF00383">
    <property type="entry name" value="dCMP_cyt_deam_1"/>
    <property type="match status" value="1"/>
</dbReference>
<dbReference type="NCBIfam" id="TIGR00227">
    <property type="entry name" value="ribD_Cterm"/>
    <property type="match status" value="1"/>
</dbReference>
<feature type="binding site" evidence="15">
    <location>
        <position position="79"/>
    </location>
    <ligand>
        <name>Zn(2+)</name>
        <dbReference type="ChEBI" id="CHEBI:29105"/>
        <note>catalytic</note>
    </ligand>
</feature>
<dbReference type="EC" id="3.5.4.26" evidence="12"/>
<keyword evidence="8 12" id="KW-0862">Zinc</keyword>
<feature type="binding site" evidence="14">
    <location>
        <position position="158"/>
    </location>
    <ligand>
        <name>NADP(+)</name>
        <dbReference type="ChEBI" id="CHEBI:58349"/>
    </ligand>
</feature>
<dbReference type="Proteomes" id="UP000034883">
    <property type="component" value="Chromosome"/>
</dbReference>
<feature type="binding site" evidence="14">
    <location>
        <position position="211"/>
    </location>
    <ligand>
        <name>substrate</name>
    </ligand>
</feature>
<feature type="binding site" evidence="14">
    <location>
        <begin position="299"/>
        <end position="305"/>
    </location>
    <ligand>
        <name>NADP(+)</name>
        <dbReference type="ChEBI" id="CHEBI:58349"/>
    </ligand>
</feature>
<feature type="binding site" evidence="14">
    <location>
        <position position="172"/>
    </location>
    <ligand>
        <name>substrate</name>
    </ligand>
</feature>
<dbReference type="KEGG" id="samy:DB32_004084"/>
<evidence type="ECO:0000313" key="18">
    <source>
        <dbReference type="Proteomes" id="UP000034883"/>
    </source>
</evidence>
<dbReference type="UniPathway" id="UPA00275">
    <property type="reaction ID" value="UER00401"/>
</dbReference>
<keyword evidence="18" id="KW-1185">Reference proteome</keyword>
<dbReference type="STRING" id="927083.DB32_004084"/>
<dbReference type="PANTHER" id="PTHR38011:SF7">
    <property type="entry name" value="2,5-DIAMINO-6-RIBOSYLAMINO-4(3H)-PYRIMIDINONE 5'-PHOSPHATE REDUCTASE"/>
    <property type="match status" value="1"/>
</dbReference>
<feature type="binding site" evidence="14">
    <location>
        <position position="204"/>
    </location>
    <ligand>
        <name>NADP(+)</name>
        <dbReference type="ChEBI" id="CHEBI:58349"/>
    </ligand>
</feature>
<evidence type="ECO:0000259" key="16">
    <source>
        <dbReference type="PROSITE" id="PS51747"/>
    </source>
</evidence>
<keyword evidence="11" id="KW-0511">Multifunctional enzyme</keyword>
<evidence type="ECO:0000256" key="14">
    <source>
        <dbReference type="PIRSR" id="PIRSR006769-2"/>
    </source>
</evidence>
<sequence>MSAPVASFDERMMDLALAEARKGRTAPNPHVGAVIVQGGEVVGVGHHERAGEAHAEVVAMRAAGDRARRATLYCTLEPCNHHGRTAPCTDAILAAGIARVVVGCVDPAKHGPTSGAARLREAGVEVVLGVREAQAREVIEDFACLVVKKRPLVILKAAVTLDGRIASRTGDSKWITGEDARREAHRLRDRADAVMVGVGTVLADDPRLDVRMVEGRDPIRVVLDTHLRTPESAKLVAHGSSRPTWIVHGPDAPNERRDALRRDGVVLIEAPLEGETVDVAWTLAELGRRDVMRLLAEGGGRVHGALLDRGLADRAEIFVAPVVLGDPDARPLAAMHDPPMQIASAFQLADLEIDRLGRDVRFRGRVTRGPREA</sequence>
<feature type="domain" description="CMP/dCMP-type deaminase" evidence="16">
    <location>
        <begin position="7"/>
        <end position="113"/>
    </location>
</feature>
<dbReference type="InterPro" id="IPR050765">
    <property type="entry name" value="Riboflavin_Biosynth_HTPR"/>
</dbReference>
<evidence type="ECO:0000313" key="17">
    <source>
        <dbReference type="EMBL" id="AKF06935.1"/>
    </source>
</evidence>
<protein>
    <recommendedName>
        <fullName evidence="12">Riboflavin biosynthesis protein RibD</fullName>
    </recommendedName>
    <domain>
        <recommendedName>
            <fullName evidence="12">Diaminohydroxyphosphoribosylaminopyrimidine deaminase</fullName>
            <shortName evidence="12">DRAP deaminase</shortName>
            <ecNumber evidence="12">3.5.4.26</ecNumber>
        </recommendedName>
        <alternativeName>
            <fullName evidence="12">Riboflavin-specific deaminase</fullName>
        </alternativeName>
    </domain>
    <domain>
        <recommendedName>
            <fullName evidence="12">5-amino-6-(5-phosphoribosylamino)uracil reductase</fullName>
            <ecNumber evidence="12">1.1.1.193</ecNumber>
        </recommendedName>
        <alternativeName>
            <fullName evidence="12">HTP reductase</fullName>
        </alternativeName>
    </domain>
</protein>
<evidence type="ECO:0000256" key="4">
    <source>
        <dbReference type="ARBA" id="ARBA00005259"/>
    </source>
</evidence>
<dbReference type="InterPro" id="IPR011549">
    <property type="entry name" value="RibD_C"/>
</dbReference>
<evidence type="ECO:0000256" key="8">
    <source>
        <dbReference type="ARBA" id="ARBA00022833"/>
    </source>
</evidence>
<comment type="pathway">
    <text evidence="3 12">Cofactor biosynthesis; riboflavin biosynthesis; 5-amino-6-(D-ribitylamino)uracil from GTP: step 3/4.</text>
</comment>
<dbReference type="GO" id="GO:0008703">
    <property type="term" value="F:5-amino-6-(5-phosphoribosylamino)uracil reductase activity"/>
    <property type="evidence" value="ECO:0007669"/>
    <property type="project" value="UniProtKB-EC"/>
</dbReference>
<dbReference type="InterPro" id="IPR024072">
    <property type="entry name" value="DHFR-like_dom_sf"/>
</dbReference>
<feature type="binding site" evidence="14">
    <location>
        <position position="188"/>
    </location>
    <ligand>
        <name>substrate</name>
    </ligand>
</feature>
<dbReference type="GO" id="GO:0008835">
    <property type="term" value="F:diaminohydroxyphosphoribosylaminopyrimidine deaminase activity"/>
    <property type="evidence" value="ECO:0007669"/>
    <property type="project" value="UniProtKB-EC"/>
</dbReference>
<feature type="active site" description="Proton donor" evidence="13">
    <location>
        <position position="56"/>
    </location>
</feature>
<dbReference type="InterPro" id="IPR016193">
    <property type="entry name" value="Cytidine_deaminase-like"/>
</dbReference>
<keyword evidence="6 12" id="KW-0686">Riboflavin biosynthesis</keyword>
<dbReference type="SUPFAM" id="SSF53597">
    <property type="entry name" value="Dihydrofolate reductase-like"/>
    <property type="match status" value="1"/>
</dbReference>
<dbReference type="PANTHER" id="PTHR38011">
    <property type="entry name" value="DIHYDROFOLATE REDUCTASE FAMILY PROTEIN (AFU_ORTHOLOGUE AFUA_8G06820)"/>
    <property type="match status" value="1"/>
</dbReference>
<evidence type="ECO:0000256" key="5">
    <source>
        <dbReference type="ARBA" id="ARBA00007417"/>
    </source>
</evidence>
<evidence type="ECO:0000256" key="13">
    <source>
        <dbReference type="PIRSR" id="PIRSR006769-1"/>
    </source>
</evidence>
<dbReference type="InterPro" id="IPR016192">
    <property type="entry name" value="APOBEC/CMP_deaminase_Zn-bd"/>
</dbReference>
<dbReference type="PROSITE" id="PS00903">
    <property type="entry name" value="CYT_DCMP_DEAMINASES_1"/>
    <property type="match status" value="1"/>
</dbReference>